<keyword evidence="3" id="KW-1185">Reference proteome</keyword>
<protein>
    <submittedName>
        <fullName evidence="2">Uncharacterized protein</fullName>
    </submittedName>
</protein>
<keyword evidence="1" id="KW-1133">Transmembrane helix</keyword>
<evidence type="ECO:0000313" key="3">
    <source>
        <dbReference type="Proteomes" id="UP000259683"/>
    </source>
</evidence>
<name>A0A385EFX6_9CAUD</name>
<sequence length="121" mass="13602">MSTEDLGGPVYGDERLYAHAAGYKKTLDQIKSENLFYNPEKAKNEPIDYLKLTAHRRANHIGMAMTDYGRIFVGTEAEMRKAASERSETRRRGVPIAEVFIYGLSIAAMLILAWIAWGPHA</sequence>
<reference evidence="2" key="2">
    <citation type="submission" date="2021-07" db="EMBL/GenBank/DDBJ databases">
        <title>Giant CbK-like Caulobacter bacteriophages have genetically divergent genomes.</title>
        <authorList>
            <person name="Wilson K."/>
            <person name="Ely B."/>
        </authorList>
    </citation>
    <scope>NUCLEOTIDE SEQUENCE</scope>
</reference>
<dbReference type="EMBL" id="MH588547">
    <property type="protein sequence ID" value="AXQ69995.1"/>
    <property type="molecule type" value="Genomic_DNA"/>
</dbReference>
<dbReference type="Proteomes" id="UP000259683">
    <property type="component" value="Segment"/>
</dbReference>
<proteinExistence type="predicted"/>
<keyword evidence="1" id="KW-0812">Transmembrane</keyword>
<reference evidence="2" key="1">
    <citation type="submission" date="2018-07" db="EMBL/GenBank/DDBJ databases">
        <authorList>
            <person name="Wilson K.M."/>
            <person name="Ely B."/>
        </authorList>
    </citation>
    <scope>NUCLEOTIDE SEQUENCE</scope>
</reference>
<evidence type="ECO:0000313" key="2">
    <source>
        <dbReference type="EMBL" id="AXQ69995.1"/>
    </source>
</evidence>
<accession>A0A385EFX6</accession>
<keyword evidence="1" id="KW-0472">Membrane</keyword>
<organism evidence="2 3">
    <name type="scientific">Caulobacter phage CcrSC</name>
    <dbReference type="NCBI Taxonomy" id="2283272"/>
    <lineage>
        <taxon>Viruses</taxon>
        <taxon>Duplodnaviria</taxon>
        <taxon>Heunggongvirae</taxon>
        <taxon>Uroviricota</taxon>
        <taxon>Caudoviricetes</taxon>
        <taxon>Jeanschmidtviridae</taxon>
        <taxon>Bertelyvirus</taxon>
        <taxon>Bertelyvirus SC</taxon>
    </lineage>
</organism>
<feature type="transmembrane region" description="Helical" evidence="1">
    <location>
        <begin position="99"/>
        <end position="117"/>
    </location>
</feature>
<evidence type="ECO:0000256" key="1">
    <source>
        <dbReference type="SAM" id="Phobius"/>
    </source>
</evidence>
<gene>
    <name evidence="2" type="ORF">CcrSC_gp413</name>
</gene>